<organism evidence="1">
    <name type="scientific">Magallana gigas</name>
    <name type="common">Pacific oyster</name>
    <name type="synonym">Crassostrea gigas</name>
    <dbReference type="NCBI Taxonomy" id="29159"/>
    <lineage>
        <taxon>Eukaryota</taxon>
        <taxon>Metazoa</taxon>
        <taxon>Spiralia</taxon>
        <taxon>Lophotrochozoa</taxon>
        <taxon>Mollusca</taxon>
        <taxon>Bivalvia</taxon>
        <taxon>Autobranchia</taxon>
        <taxon>Pteriomorphia</taxon>
        <taxon>Ostreida</taxon>
        <taxon>Ostreoidea</taxon>
        <taxon>Ostreidae</taxon>
        <taxon>Magallana</taxon>
    </lineage>
</organism>
<reference evidence="1" key="1">
    <citation type="journal article" date="2012" name="Nature">
        <title>The oyster genome reveals stress adaptation and complexity of shell formation.</title>
        <authorList>
            <person name="Zhang G."/>
            <person name="Fang X."/>
            <person name="Guo X."/>
            <person name="Li L."/>
            <person name="Luo R."/>
            <person name="Xu F."/>
            <person name="Yang P."/>
            <person name="Zhang L."/>
            <person name="Wang X."/>
            <person name="Qi H."/>
            <person name="Xiong Z."/>
            <person name="Que H."/>
            <person name="Xie Y."/>
            <person name="Holland P.W."/>
            <person name="Paps J."/>
            <person name="Zhu Y."/>
            <person name="Wu F."/>
            <person name="Chen Y."/>
            <person name="Wang J."/>
            <person name="Peng C."/>
            <person name="Meng J."/>
            <person name="Yang L."/>
            <person name="Liu J."/>
            <person name="Wen B."/>
            <person name="Zhang N."/>
            <person name="Huang Z."/>
            <person name="Zhu Q."/>
            <person name="Feng Y."/>
            <person name="Mount A."/>
            <person name="Hedgecock D."/>
            <person name="Xu Z."/>
            <person name="Liu Y."/>
            <person name="Domazet-Loso T."/>
            <person name="Du Y."/>
            <person name="Sun X."/>
            <person name="Zhang S."/>
            <person name="Liu B."/>
            <person name="Cheng P."/>
            <person name="Jiang X."/>
            <person name="Li J."/>
            <person name="Fan D."/>
            <person name="Wang W."/>
            <person name="Fu W."/>
            <person name="Wang T."/>
            <person name="Wang B."/>
            <person name="Zhang J."/>
            <person name="Peng Z."/>
            <person name="Li Y."/>
            <person name="Li N."/>
            <person name="Wang J."/>
            <person name="Chen M."/>
            <person name="He Y."/>
            <person name="Tan F."/>
            <person name="Song X."/>
            <person name="Zheng Q."/>
            <person name="Huang R."/>
            <person name="Yang H."/>
            <person name="Du X."/>
            <person name="Chen L."/>
            <person name="Yang M."/>
            <person name="Gaffney P.M."/>
            <person name="Wang S."/>
            <person name="Luo L."/>
            <person name="She Z."/>
            <person name="Ming Y."/>
            <person name="Huang W."/>
            <person name="Zhang S."/>
            <person name="Huang B."/>
            <person name="Zhang Y."/>
            <person name="Qu T."/>
            <person name="Ni P."/>
            <person name="Miao G."/>
            <person name="Wang J."/>
            <person name="Wang Q."/>
            <person name="Steinberg C.E."/>
            <person name="Wang H."/>
            <person name="Li N."/>
            <person name="Qian L."/>
            <person name="Zhang G."/>
            <person name="Li Y."/>
            <person name="Yang H."/>
            <person name="Liu X."/>
            <person name="Wang J."/>
            <person name="Yin Y."/>
            <person name="Wang J."/>
        </authorList>
    </citation>
    <scope>NUCLEOTIDE SEQUENCE [LARGE SCALE GENOMIC DNA]</scope>
    <source>
        <strain evidence="1">05x7-T-G4-1.051#20</strain>
    </source>
</reference>
<gene>
    <name evidence="1" type="ORF">CGI_10020385</name>
</gene>
<evidence type="ECO:0000313" key="1">
    <source>
        <dbReference type="EMBL" id="EKC30212.1"/>
    </source>
</evidence>
<name>K1Q169_MAGGI</name>
<accession>K1Q169</accession>
<protein>
    <submittedName>
        <fullName evidence="1">Uncharacterized protein</fullName>
    </submittedName>
</protein>
<dbReference type="AlphaFoldDB" id="K1Q169"/>
<dbReference type="EMBL" id="JH817391">
    <property type="protein sequence ID" value="EKC30212.1"/>
    <property type="molecule type" value="Genomic_DNA"/>
</dbReference>
<dbReference type="InParanoid" id="K1Q169"/>
<proteinExistence type="predicted"/>
<dbReference type="HOGENOM" id="CLU_2656841_0_0_1"/>
<sequence length="76" mass="8588">MPLLEEVRNSQETPKRIDRKESIEWPAMHDSTKWNQFDDDLENILNPALHGGVEKDQSSAGNIFTSQGVLICTAPH</sequence>